<sequence length="341" mass="36018">MSDYDPYGSTRLPADVDRPDTLMFGLTARQILVVAVVGVGLWVVWMLASPHVPLPVLAVITVPIAAAGLAVAVGRRDGLPLDRWIAAALLHQLRRKHLAPAGTGPAAQDPAWVRTTASRRGGPARPAAPGLLRMPVRDIARGGVIDLGRDGHAAIAACTTVNFALRTPDEQAALVAGFGSWLNGLDSPAQIVVRTHRVDLTGLADLITDTAPALAHPALEAAARSHAEFIRDLADTHELLHRGVLVAVRQPGTGSHTAARAAHTAERTAATLAACEVNARVLDGPATRRVIADAADPYRTDQPNPDDDDTAYAPPDAVITASHNAPPIWQQPYPDEQEVTR</sequence>
<gene>
    <name evidence="3" type="ORF">GCM10009765_03420</name>
</gene>
<evidence type="ECO:0000313" key="4">
    <source>
        <dbReference type="Proteomes" id="UP001500618"/>
    </source>
</evidence>
<dbReference type="Pfam" id="PF12666">
    <property type="entry name" value="PrgI"/>
    <property type="match status" value="1"/>
</dbReference>
<dbReference type="RefSeq" id="WP_344306441.1">
    <property type="nucleotide sequence ID" value="NZ_BAAANY010000001.1"/>
</dbReference>
<keyword evidence="2" id="KW-0472">Membrane</keyword>
<organism evidence="3 4">
    <name type="scientific">Fodinicola feengrottensis</name>
    <dbReference type="NCBI Taxonomy" id="435914"/>
    <lineage>
        <taxon>Bacteria</taxon>
        <taxon>Bacillati</taxon>
        <taxon>Actinomycetota</taxon>
        <taxon>Actinomycetes</taxon>
        <taxon>Mycobacteriales</taxon>
        <taxon>Fodinicola</taxon>
    </lineage>
</organism>
<evidence type="ECO:0000256" key="2">
    <source>
        <dbReference type="SAM" id="Phobius"/>
    </source>
</evidence>
<comment type="caution">
    <text evidence="3">The sequence shown here is derived from an EMBL/GenBank/DDBJ whole genome shotgun (WGS) entry which is preliminary data.</text>
</comment>
<dbReference type="EMBL" id="BAAANY010000001">
    <property type="protein sequence ID" value="GAA1657219.1"/>
    <property type="molecule type" value="Genomic_DNA"/>
</dbReference>
<evidence type="ECO:0000256" key="1">
    <source>
        <dbReference type="SAM" id="MobiDB-lite"/>
    </source>
</evidence>
<evidence type="ECO:0008006" key="5">
    <source>
        <dbReference type="Google" id="ProtNLM"/>
    </source>
</evidence>
<reference evidence="3 4" key="1">
    <citation type="journal article" date="2019" name="Int. J. Syst. Evol. Microbiol.">
        <title>The Global Catalogue of Microorganisms (GCM) 10K type strain sequencing project: providing services to taxonomists for standard genome sequencing and annotation.</title>
        <authorList>
            <consortium name="The Broad Institute Genomics Platform"/>
            <consortium name="The Broad Institute Genome Sequencing Center for Infectious Disease"/>
            <person name="Wu L."/>
            <person name="Ma J."/>
        </authorList>
    </citation>
    <scope>NUCLEOTIDE SEQUENCE [LARGE SCALE GENOMIC DNA]</scope>
    <source>
        <strain evidence="3 4">JCM 14718</strain>
    </source>
</reference>
<protein>
    <recommendedName>
        <fullName evidence="5">PrgI family protein</fullName>
    </recommendedName>
</protein>
<keyword evidence="2" id="KW-1133">Transmembrane helix</keyword>
<dbReference type="InterPro" id="IPR024414">
    <property type="entry name" value="Uncharacterised_PrgI"/>
</dbReference>
<proteinExistence type="predicted"/>
<dbReference type="Proteomes" id="UP001500618">
    <property type="component" value="Unassembled WGS sequence"/>
</dbReference>
<keyword evidence="2" id="KW-0812">Transmembrane</keyword>
<feature type="transmembrane region" description="Helical" evidence="2">
    <location>
        <begin position="54"/>
        <end position="73"/>
    </location>
</feature>
<name>A0ABN2FS66_9ACTN</name>
<evidence type="ECO:0000313" key="3">
    <source>
        <dbReference type="EMBL" id="GAA1657219.1"/>
    </source>
</evidence>
<accession>A0ABN2FS66</accession>
<feature type="transmembrane region" description="Helical" evidence="2">
    <location>
        <begin position="31"/>
        <end position="48"/>
    </location>
</feature>
<feature type="region of interest" description="Disordered" evidence="1">
    <location>
        <begin position="293"/>
        <end position="341"/>
    </location>
</feature>
<keyword evidence="4" id="KW-1185">Reference proteome</keyword>